<organism evidence="1 2">
    <name type="scientific">Candidatus Scalindua rubra</name>
    <dbReference type="NCBI Taxonomy" id="1872076"/>
    <lineage>
        <taxon>Bacteria</taxon>
        <taxon>Pseudomonadati</taxon>
        <taxon>Planctomycetota</taxon>
        <taxon>Candidatus Brocadiia</taxon>
        <taxon>Candidatus Brocadiales</taxon>
        <taxon>Candidatus Scalinduaceae</taxon>
        <taxon>Candidatus Scalindua</taxon>
    </lineage>
</organism>
<evidence type="ECO:0000313" key="1">
    <source>
        <dbReference type="EMBL" id="ODS34539.1"/>
    </source>
</evidence>
<name>A0A1E3XG11_9BACT</name>
<accession>A0A1E3XG11</accession>
<dbReference type="Pfam" id="PF13366">
    <property type="entry name" value="PDDEXK_3"/>
    <property type="match status" value="1"/>
</dbReference>
<dbReference type="EMBL" id="MAYW01000004">
    <property type="protein sequence ID" value="ODS34539.1"/>
    <property type="molecule type" value="Genomic_DNA"/>
</dbReference>
<dbReference type="AlphaFoldDB" id="A0A1E3XG11"/>
<proteinExistence type="predicted"/>
<evidence type="ECO:0000313" key="2">
    <source>
        <dbReference type="Proteomes" id="UP000094056"/>
    </source>
</evidence>
<dbReference type="NCBIfam" id="TIGR04256">
    <property type="entry name" value="GxxExxY"/>
    <property type="match status" value="1"/>
</dbReference>
<sequence length="134" mass="15860">MKDKLIYKEESYKILGACFEVYKEKGCGLLEAVYQECLEIEMNLRNIPFSSQAVLTLYYKDRKLKQAYVPDFECYEKIIVELKAVKELRDEHRAQMFNYLRATGFQLGLLVNFGHYPKLEYERIVLTQHATKES</sequence>
<reference evidence="1 2" key="1">
    <citation type="submission" date="2016-07" db="EMBL/GenBank/DDBJ databases">
        <title>Draft genome of Scalindua rubra, obtained from a brine-seawater interface in the Red Sea, sheds light on salt adaptation in anammox bacteria.</title>
        <authorList>
            <person name="Speth D.R."/>
            <person name="Lagkouvardos I."/>
            <person name="Wang Y."/>
            <person name="Qian P.-Y."/>
            <person name="Dutilh B.E."/>
            <person name="Jetten M.S."/>
        </authorList>
    </citation>
    <scope>NUCLEOTIDE SEQUENCE [LARGE SCALE GENOMIC DNA]</scope>
    <source>
        <strain evidence="1">BSI-1</strain>
    </source>
</reference>
<dbReference type="InterPro" id="IPR026350">
    <property type="entry name" value="GxxExxY"/>
</dbReference>
<gene>
    <name evidence="1" type="ORF">SCARUB_00274</name>
</gene>
<protein>
    <submittedName>
        <fullName evidence="1">Putative orf</fullName>
    </submittedName>
</protein>
<comment type="caution">
    <text evidence="1">The sequence shown here is derived from an EMBL/GenBank/DDBJ whole genome shotgun (WGS) entry which is preliminary data.</text>
</comment>
<dbReference type="Proteomes" id="UP000094056">
    <property type="component" value="Unassembled WGS sequence"/>
</dbReference>